<dbReference type="RefSeq" id="WP_203980308.1">
    <property type="nucleotide sequence ID" value="NZ_BAAAKY010000052.1"/>
</dbReference>
<name>A0A8J3UT42_9ACTN</name>
<dbReference type="Pfam" id="PF07591">
    <property type="entry name" value="PT-HINT"/>
    <property type="match status" value="1"/>
</dbReference>
<evidence type="ECO:0000259" key="3">
    <source>
        <dbReference type="SMART" id="SM00306"/>
    </source>
</evidence>
<organism evidence="4 5">
    <name type="scientific">Planotetraspora silvatica</name>
    <dbReference type="NCBI Taxonomy" id="234614"/>
    <lineage>
        <taxon>Bacteria</taxon>
        <taxon>Bacillati</taxon>
        <taxon>Actinomycetota</taxon>
        <taxon>Actinomycetes</taxon>
        <taxon>Streptosporangiales</taxon>
        <taxon>Streptosporangiaceae</taxon>
        <taxon>Planotetraspora</taxon>
    </lineage>
</organism>
<feature type="region of interest" description="Disordered" evidence="2">
    <location>
        <begin position="1957"/>
        <end position="1993"/>
    </location>
</feature>
<dbReference type="InterPro" id="IPR031325">
    <property type="entry name" value="RHS_repeat"/>
</dbReference>
<dbReference type="InterPro" id="IPR050708">
    <property type="entry name" value="T6SS_VgrG/RHS"/>
</dbReference>
<feature type="region of interest" description="Disordered" evidence="2">
    <location>
        <begin position="1705"/>
        <end position="1729"/>
    </location>
</feature>
<keyword evidence="5" id="KW-1185">Reference proteome</keyword>
<dbReference type="SUPFAM" id="SSF51294">
    <property type="entry name" value="Hedgehog/intein (Hint) domain"/>
    <property type="match status" value="1"/>
</dbReference>
<evidence type="ECO:0000313" key="5">
    <source>
        <dbReference type="Proteomes" id="UP000644610"/>
    </source>
</evidence>
<dbReference type="InterPro" id="IPR036844">
    <property type="entry name" value="Hint_dom_sf"/>
</dbReference>
<dbReference type="NCBIfam" id="TIGR01643">
    <property type="entry name" value="YD_repeat_2x"/>
    <property type="match status" value="2"/>
</dbReference>
<keyword evidence="1" id="KW-0677">Repeat</keyword>
<dbReference type="Gene3D" id="2.180.10.10">
    <property type="entry name" value="RHS repeat-associated core"/>
    <property type="match status" value="2"/>
</dbReference>
<feature type="region of interest" description="Disordered" evidence="2">
    <location>
        <begin position="975"/>
        <end position="994"/>
    </location>
</feature>
<dbReference type="EMBL" id="BOOQ01000056">
    <property type="protein sequence ID" value="GII50837.1"/>
    <property type="molecule type" value="Genomic_DNA"/>
</dbReference>
<feature type="region of interest" description="Disordered" evidence="2">
    <location>
        <begin position="40"/>
        <end position="63"/>
    </location>
</feature>
<dbReference type="PANTHER" id="PTHR32305:SF17">
    <property type="entry name" value="TRNA NUCLEASE WAPA"/>
    <property type="match status" value="1"/>
</dbReference>
<dbReference type="InterPro" id="IPR030934">
    <property type="entry name" value="Intein_C"/>
</dbReference>
<protein>
    <submittedName>
        <fullName evidence="4">Type IV secretion protein Rhs</fullName>
    </submittedName>
</protein>
<feature type="compositionally biased region" description="Low complexity" evidence="2">
    <location>
        <begin position="1966"/>
        <end position="1980"/>
    </location>
</feature>
<proteinExistence type="predicted"/>
<dbReference type="PANTHER" id="PTHR32305">
    <property type="match status" value="1"/>
</dbReference>
<dbReference type="Pfam" id="PF05593">
    <property type="entry name" value="RHS_repeat"/>
    <property type="match status" value="1"/>
</dbReference>
<comment type="caution">
    <text evidence="4">The sequence shown here is derived from an EMBL/GenBank/DDBJ whole genome shotgun (WGS) entry which is preliminary data.</text>
</comment>
<evidence type="ECO:0000256" key="1">
    <source>
        <dbReference type="ARBA" id="ARBA00022737"/>
    </source>
</evidence>
<dbReference type="InterPro" id="IPR003587">
    <property type="entry name" value="Hint_dom_N"/>
</dbReference>
<evidence type="ECO:0000256" key="2">
    <source>
        <dbReference type="SAM" id="MobiDB-lite"/>
    </source>
</evidence>
<dbReference type="InterPro" id="IPR056823">
    <property type="entry name" value="TEN-like_YD-shell"/>
</dbReference>
<reference evidence="4" key="1">
    <citation type="submission" date="2021-01" db="EMBL/GenBank/DDBJ databases">
        <title>Whole genome shotgun sequence of Planotetraspora silvatica NBRC 100141.</title>
        <authorList>
            <person name="Komaki H."/>
            <person name="Tamura T."/>
        </authorList>
    </citation>
    <scope>NUCLEOTIDE SEQUENCE</scope>
    <source>
        <strain evidence="4">NBRC 100141</strain>
    </source>
</reference>
<feature type="domain" description="Hint" evidence="3">
    <location>
        <begin position="2106"/>
        <end position="2208"/>
    </location>
</feature>
<gene>
    <name evidence="4" type="ORF">Psi02_72610</name>
</gene>
<evidence type="ECO:0000313" key="4">
    <source>
        <dbReference type="EMBL" id="GII50837.1"/>
    </source>
</evidence>
<dbReference type="Pfam" id="PF25023">
    <property type="entry name" value="TEN_YD-shell"/>
    <property type="match status" value="1"/>
</dbReference>
<dbReference type="Proteomes" id="UP000644610">
    <property type="component" value="Unassembled WGS sequence"/>
</dbReference>
<accession>A0A8J3UT42</accession>
<dbReference type="SMART" id="SM00306">
    <property type="entry name" value="HintN"/>
    <property type="match status" value="1"/>
</dbReference>
<dbReference type="InterPro" id="IPR006530">
    <property type="entry name" value="YD"/>
</dbReference>
<dbReference type="InterPro" id="IPR022385">
    <property type="entry name" value="Rhs_assc_core"/>
</dbReference>
<dbReference type="PROSITE" id="PS50818">
    <property type="entry name" value="INTEIN_C_TER"/>
    <property type="match status" value="1"/>
</dbReference>
<dbReference type="Gene3D" id="2.170.16.10">
    <property type="entry name" value="Hedgehog/Intein (Hint) domain"/>
    <property type="match status" value="1"/>
</dbReference>
<dbReference type="CDD" id="cd00081">
    <property type="entry name" value="Hint"/>
    <property type="match status" value="1"/>
</dbReference>
<sequence length="2377" mass="249957">MALRGRVLWTSGWAALVAIWVVLTLVFQVGGVAQASVPHQPKLWSPGSLPPQPSTKGRDAPARRMVERKRPNEFAPAVPAWPAAASGEVELATPALLSPLIAPQPTPLIAQAGAGMSGAHEAGVPLWVASAGILTAGVANSAVKASRATRQDVNAVAAAPTPSRVRMAVTSRTVAHKAGVDGLLVSLQRTDGMAAARVSVRLDYSAIRDAFGGDYASRLHLVSLPACVLTTPEVDACRAQTPVTASANLVGEDALVADVTLPKATPSAEVQAAQSQEAQGTAGVLVLAAAAGDSGGAGTYAATSLNPAGKWGAGGNTGSFTYSYPVAVPPSVGGGAPAVKLAYNSANVDGRTSATNNQASWVGDGWEYTPGFIERSYRACANDGEEQANGDMCWAGDNASLSLNGSNSELVPIGTHTDGVYSSWRLAEDNGSRIDELTGAANGVDSGTYWRVTTRDGTQYFFGAYHLPDSAGGDGTDASTYSAWDMPVYGNDAGEPCHEATLAASTCAQGWRWNLDFVVDPHKNLTVYTYSKERNYYAAGSDHTLTAYVRGGYPTKIAYGWQVADYVAKTVTNSPAKVTFTVAERCDGKSSFDCSTALSSSTASHWPDVPYDLNCASTGTCTTYAPSFWSTKRLTTIATSVWDTSLTTAAYRTVDTYALANQSFPDPGDGSKPAMWLQGITHTGNDTGGGGSAASVPQIKFTGTAQLPNRVEGLVPALPPINRLRLQALTTETGSQITVTYNTPSCSRSNPPSEDDNGALVTGLCYPVRWTPPNFTDPILDWFYKYTVAEVDQSDQVNTASTPLITTYQYVGKSAWHRDDNELTVSKNRTWGEFRGFGEVITRSGRAPDPVTQSHTFYLRGMAGDLKADGSTKSDPVTNTMGETVPDDDAFAGFVYQTVTDSGSGGSARTQTFQTPWKSPATAAHNRAFGLPDQIARFTGTSTTRSRDLLSSGKWRTVQTHSTFDEATGLVTSVDDKGEVDDSGDPVGGSTTPRSCTLTSYASDTDRNMVGFPAETTTVAGDCSTPADATHTLAQSRTFYGTTTLGQIAATNAGDVTATQAVHDYSGPTARWTTATKTVYDTYGRVTSNTDAMGRTTGTAYNPVGSKYLPTSTVTTNPKTWTATNVLDVARSLPIKTTDVNGLIVTLTYDGLGRLTNVWLPNRPATQSASMRFTYSVSASAPSTVKTETLHDGDIYTVDYKIYDSLLRVRQEQSTPPDGGSARVISDTRYDSAGRTILTSAGYHNSASAPTGAFFTAVDSTVPQQSRTIYDGMGRAVSQATYSNANLQWATTISYPGMERADVTPPSGGTATTTITDGRGKRTELWQYHGGTPVGDTDVTTYHYDALGRSVGVTDAKNNVWATSYDQLGNAVSSTDPDTGGTSSSYDDIGELLTTTDNRGQTLSYVYDNLGRKTEQHDGPTTGPKLAAWTYDAATLGKGLPSSSIAFNSSGATRYTSSIAGYTNLGKPKDTTITIPASAAKNTAAITYKTTNTYTTNSQLLYTSKIEETGAGSLLPTETVGYAYNLTGLPVASGGTNTYVAWMDYTHLGQPMRATMGVVPSQVAQTYTYDAFNRVAGYNFDRQNGTSSVDNVSYTRNAAGQITSIADIQGGSSSTTTDRQCYRYDYLGRLTDAWTDTGGVITSPSPTIPGIGGCTHTTPAAANLGGPAPYWQSYAYDLIGNRTSRTDHSITGNSAQDVVTAEEYDLPGDPDKSPHAVRGVTVGTGPEASYSYDPAGNLVGVTNDDSSKDRQITWGKTGKIDTLKTGPSAAPTHTAGYIYDPDGNLLARTDDATTTLFLGGDQLTISGGTASQAVRYYTFPGAPTVVRKATSSASSALSYQANNVQGTATTEVTSTLATTTRRNYSPFGELRGTAPTWTGGLGFVGGTKDTITGLTNLGAREYDPSLGRFISVDPLFDTSDPQSWNGYAYANNSPITNSDPSGLRLCQDSCAPGEDWVDDRGGYHEGTGSNNGGNNTASNSGSGGGSSSSGSSHGGSSTCGAGCKVGGGASDALNGFDWGFWDTLGIIGKPVVALAEWDLDSTTWEDWGKWQYGERRDNFWSGVGSGTFIAATAVPTGGESAIVRGSSATGRAVEDMAAGGGGHGIPCSFTPSTLVLMADGKTKPIADINVGDHVEAADPDTGHHQGPHTVTATIVNHDYDLIDLDVRQADGRVTTVHTTSKHPFWDDTQHAWIPAGQLTPGDSLNTAADQHVVVARVKVHPGDRDMYNLTVAELHTYYVLADATPVLVHNCDEFIDFAHGTTTAHAENIAANGLNSAAAKAASNGGKVAQPGRFFTYRVSGGGDPNLSTAAQWGVTRNGGARDGASVVITRMCKCTYDRLVQEGHITTRVTGEGMPEETIFGPGALSHLEVLTHFPL</sequence>
<dbReference type="NCBIfam" id="TIGR01443">
    <property type="entry name" value="intein_Cterm"/>
    <property type="match status" value="1"/>
</dbReference>
<dbReference type="NCBIfam" id="TIGR03696">
    <property type="entry name" value="Rhs_assc_core"/>
    <property type="match status" value="1"/>
</dbReference>